<organism evidence="2 3">
    <name type="scientific">Mycolicibacterium fortuitum</name>
    <name type="common">Mycobacterium fortuitum</name>
    <dbReference type="NCBI Taxonomy" id="1766"/>
    <lineage>
        <taxon>Bacteria</taxon>
        <taxon>Bacillati</taxon>
        <taxon>Actinomycetota</taxon>
        <taxon>Actinomycetes</taxon>
        <taxon>Mycobacteriales</taxon>
        <taxon>Mycobacteriaceae</taxon>
        <taxon>Mycolicibacterium</taxon>
    </lineage>
</organism>
<feature type="region of interest" description="Disordered" evidence="1">
    <location>
        <begin position="132"/>
        <end position="151"/>
    </location>
</feature>
<dbReference type="EMBL" id="MBER01000010">
    <property type="protein sequence ID" value="OMC52014.1"/>
    <property type="molecule type" value="Genomic_DNA"/>
</dbReference>
<feature type="compositionally biased region" description="Basic and acidic residues" evidence="1">
    <location>
        <begin position="464"/>
        <end position="480"/>
    </location>
</feature>
<dbReference type="AlphaFoldDB" id="A0ABD6QTN3"/>
<comment type="caution">
    <text evidence="2">The sequence shown here is derived from an EMBL/GenBank/DDBJ whole genome shotgun (WGS) entry which is preliminary data.</text>
</comment>
<feature type="region of interest" description="Disordered" evidence="1">
    <location>
        <begin position="594"/>
        <end position="624"/>
    </location>
</feature>
<proteinExistence type="predicted"/>
<evidence type="ECO:0000313" key="2">
    <source>
        <dbReference type="EMBL" id="OMC52014.1"/>
    </source>
</evidence>
<evidence type="ECO:0008006" key="4">
    <source>
        <dbReference type="Google" id="ProtNLM"/>
    </source>
</evidence>
<gene>
    <name evidence="2" type="ORF">A5742_17965</name>
</gene>
<reference evidence="2 3" key="1">
    <citation type="submission" date="2016-07" db="EMBL/GenBank/DDBJ databases">
        <authorList>
            <person name="Sutton G."/>
            <person name="Brinkac L."/>
            <person name="Sanka R."/>
            <person name="Adams M."/>
            <person name="Lau E."/>
            <person name="Kumar A."/>
            <person name="Macaden R."/>
        </authorList>
    </citation>
    <scope>NUCLEOTIDE SEQUENCE [LARGE SCALE GENOMIC DNA]</scope>
    <source>
        <strain evidence="2 3">GA-0871</strain>
    </source>
</reference>
<feature type="region of interest" description="Disordered" evidence="1">
    <location>
        <begin position="85"/>
        <end position="122"/>
    </location>
</feature>
<sequence>MTFPNFTSNDNTVVSSTGVQVTTEPMFGGRDLSDVSGPNGLSGPDLSDFAFVAGSTAAGGWAAIPREASGGSGRLTDMKERATQNLADRHQQATADRDDARKWSQADKDGTLDAKVKQQTADELKPIADQARKEAEANHLKAAGGKSADPMVQKEAAKAGKLAAKQAAADAEKAVAKKVATRAAELAAKKGAMLAAKQAGLRAAALAAGAAIPGPGWLVAAGFLVGSVMLDPQMRNMVTGVFASGMDANQPPAPPTTTWLPATDDNRQNDIRQADVKLAALNEHISGIDPGSQRLWHLQDSQVPALTNMSAGVSKLNEATAKAAEVSGNYTALLNSAPDQWGEKLKDARRNAAQVIADFGPKAGVPMASALTAAASAGNDAYQQVREGNAKARQQLANSHGRFLGFIGGGYGADNLGANIPAIEDAARGVAEADKNIAAAVQDWNTVAVRSNRDDVVTAETFVPDRKAPELGKPDEEKKPLAPNPIVTMPSKSDLVDQLPKPDLTPPPGLNNPLSPLSGSPFGGGMGPMGAWLPAGTTFGPGFGSPGKAPSGFPLLPSLSLGRISSARISPRSFFFFGGSGRFDMMSASRSPDRRSCLPATMRPSPIPAQVLLDPCPPPRPQQW</sequence>
<dbReference type="Proteomes" id="UP000187001">
    <property type="component" value="Unassembled WGS sequence"/>
</dbReference>
<protein>
    <recommendedName>
        <fullName evidence="4">ESX-1 secretion-associated protein EspA/EspE-like domain-containing protein</fullName>
    </recommendedName>
</protein>
<feature type="region of interest" description="Disordered" evidence="1">
    <location>
        <begin position="464"/>
        <end position="517"/>
    </location>
</feature>
<name>A0ABD6QTN3_MYCFO</name>
<evidence type="ECO:0000313" key="3">
    <source>
        <dbReference type="Proteomes" id="UP000187001"/>
    </source>
</evidence>
<feature type="compositionally biased region" description="Pro residues" evidence="1">
    <location>
        <begin position="615"/>
        <end position="624"/>
    </location>
</feature>
<evidence type="ECO:0000256" key="1">
    <source>
        <dbReference type="SAM" id="MobiDB-lite"/>
    </source>
</evidence>
<accession>A0ABD6QTN3</accession>